<protein>
    <submittedName>
        <fullName evidence="1">Uncharacterized protein</fullName>
    </submittedName>
</protein>
<dbReference type="KEGG" id="anf:AQPE_4910"/>
<evidence type="ECO:0000313" key="2">
    <source>
        <dbReference type="Proteomes" id="UP001193389"/>
    </source>
</evidence>
<dbReference type="AlphaFoldDB" id="A0A5K7SGU1"/>
<name>A0A5K7SGU1_9BACT</name>
<organism evidence="1 2">
    <name type="scientific">Aquipluma nitroreducens</name>
    <dbReference type="NCBI Taxonomy" id="2010828"/>
    <lineage>
        <taxon>Bacteria</taxon>
        <taxon>Pseudomonadati</taxon>
        <taxon>Bacteroidota</taxon>
        <taxon>Bacteroidia</taxon>
        <taxon>Marinilabiliales</taxon>
        <taxon>Prolixibacteraceae</taxon>
        <taxon>Aquipluma</taxon>
    </lineage>
</organism>
<dbReference type="Proteomes" id="UP001193389">
    <property type="component" value="Chromosome"/>
</dbReference>
<reference evidence="1" key="1">
    <citation type="journal article" date="2020" name="Int. J. Syst. Evol. Microbiol.">
        <title>Aquipluma nitroreducens gen. nov. sp. nov., a novel facultatively anaerobic bacterium isolated from a freshwater lake.</title>
        <authorList>
            <person name="Watanabe M."/>
            <person name="Kojima H."/>
            <person name="Fukui M."/>
        </authorList>
    </citation>
    <scope>NUCLEOTIDE SEQUENCE</scope>
    <source>
        <strain evidence="1">MeG22</strain>
    </source>
</reference>
<dbReference type="EMBL" id="AP018694">
    <property type="protein sequence ID" value="BBE20716.1"/>
    <property type="molecule type" value="Genomic_DNA"/>
</dbReference>
<accession>A0A5K7SGU1</accession>
<sequence length="342" mass="38965">MLQNYIHLLTFQFNHMYFNDKLFKSVEITFDAETTQLLKNLDLILKPFPGGFNLLTSNPELLKTTIDAYPIRFYINSKDPEYINYTQLPNYKISENLLYFNNLTINPSTNNKSLRLHSGEFVGDTDIVAVCQGHISIPGYDKTKTYRFSDALGDAIADQSVIQAKPDSEVFNISNLPQGLIRYSDGSAELGRTYYNPAAIWKKPLGILEIFTNSLLSQFVKNGTVEYAVNFNNRKTIWKYFLINPIYQKFNNLSIINKVKEQAFNGPLKQQVHLNTDALVFESKDEIALAEFSDDNFQLVENFDVGTHSGKIILKNLVKASSAQLFVDESPSGKKTYSHIYI</sequence>
<proteinExistence type="predicted"/>
<evidence type="ECO:0000313" key="1">
    <source>
        <dbReference type="EMBL" id="BBE20716.1"/>
    </source>
</evidence>
<keyword evidence="2" id="KW-1185">Reference proteome</keyword>
<gene>
    <name evidence="1" type="ORF">AQPE_4910</name>
</gene>